<proteinExistence type="inferred from homology"/>
<dbReference type="PROSITE" id="PS51419">
    <property type="entry name" value="RAB"/>
    <property type="match status" value="1"/>
</dbReference>
<dbReference type="PROSITE" id="PS51421">
    <property type="entry name" value="RAS"/>
    <property type="match status" value="1"/>
</dbReference>
<dbReference type="CDD" id="cd04107">
    <property type="entry name" value="Rab32_Rab38"/>
    <property type="match status" value="1"/>
</dbReference>
<dbReference type="GO" id="GO:0005525">
    <property type="term" value="F:GTP binding"/>
    <property type="evidence" value="ECO:0007669"/>
    <property type="project" value="UniProtKB-UniRule"/>
</dbReference>
<comment type="subcellular location">
    <subcellularLocation>
        <location evidence="6">Membrane</location>
        <topology evidence="6">Lipid-anchor</topology>
    </subcellularLocation>
</comment>
<dbReference type="InterPro" id="IPR030697">
    <property type="entry name" value="Rab29/Rab38/Rab32"/>
</dbReference>
<accession>A0A7R9BQ40</accession>
<comment type="function">
    <text evidence="6">The small GTPases Rab are key regulators in vesicle trafficking.</text>
</comment>
<keyword evidence="4 6" id="KW-0449">Lipoprotein</keyword>
<dbReference type="GO" id="GO:0003924">
    <property type="term" value="F:GTPase activity"/>
    <property type="evidence" value="ECO:0007669"/>
    <property type="project" value="UniProtKB-UniRule"/>
</dbReference>
<keyword evidence="2 6" id="KW-0547">Nucleotide-binding</keyword>
<evidence type="ECO:0000256" key="3">
    <source>
        <dbReference type="ARBA" id="ARBA00023134"/>
    </source>
</evidence>
<dbReference type="OrthoDB" id="245989at2759"/>
<dbReference type="SMART" id="SM00175">
    <property type="entry name" value="RAB"/>
    <property type="match status" value="1"/>
</dbReference>
<dbReference type="FunFam" id="3.40.50.300:FF:002133">
    <property type="entry name" value="Ras family protein"/>
    <property type="match status" value="1"/>
</dbReference>
<dbReference type="EMBL" id="OA883324">
    <property type="protein sequence ID" value="CAD7278609.1"/>
    <property type="molecule type" value="Genomic_DNA"/>
</dbReference>
<dbReference type="PANTHER" id="PTHR47981:SF39">
    <property type="entry name" value="RAS-RELATED PROTEIN RAB"/>
    <property type="match status" value="1"/>
</dbReference>
<comment type="similarity">
    <text evidence="1 6">Belongs to the small GTPase superfamily. Rab family.</text>
</comment>
<dbReference type="GO" id="GO:0008333">
    <property type="term" value="P:endosome to lysosome transport"/>
    <property type="evidence" value="ECO:0007669"/>
    <property type="project" value="TreeGrafter"/>
</dbReference>
<reference evidence="7" key="1">
    <citation type="submission" date="2020-11" db="EMBL/GenBank/DDBJ databases">
        <authorList>
            <person name="Tran Van P."/>
        </authorList>
    </citation>
    <scope>NUCLEOTIDE SEQUENCE</scope>
</reference>
<protein>
    <recommendedName>
        <fullName evidence="6">Ras-related protein Rab</fullName>
    </recommendedName>
</protein>
<evidence type="ECO:0000256" key="4">
    <source>
        <dbReference type="ARBA" id="ARBA00023288"/>
    </source>
</evidence>
<evidence type="ECO:0000313" key="7">
    <source>
        <dbReference type="EMBL" id="CAD7278609.1"/>
    </source>
</evidence>
<keyword evidence="6" id="KW-0472">Membrane</keyword>
<keyword evidence="5 6" id="KW-0636">Prenylation</keyword>
<keyword evidence="8" id="KW-1185">Reference proteome</keyword>
<keyword evidence="3 6" id="KW-0342">GTP-binding</keyword>
<dbReference type="InterPro" id="IPR027417">
    <property type="entry name" value="P-loop_NTPase"/>
</dbReference>
<dbReference type="Gene3D" id="3.40.50.300">
    <property type="entry name" value="P-loop containing nucleotide triphosphate hydrolases"/>
    <property type="match status" value="1"/>
</dbReference>
<dbReference type="SMART" id="SM00176">
    <property type="entry name" value="RAN"/>
    <property type="match status" value="1"/>
</dbReference>
<dbReference type="Pfam" id="PF00071">
    <property type="entry name" value="Ras"/>
    <property type="match status" value="1"/>
</dbReference>
<dbReference type="InterPro" id="IPR005225">
    <property type="entry name" value="Small_GTP-bd"/>
</dbReference>
<dbReference type="InterPro" id="IPR001806">
    <property type="entry name" value="Small_GTPase"/>
</dbReference>
<dbReference type="EMBL" id="CAJPEX010001287">
    <property type="protein sequence ID" value="CAG0918761.1"/>
    <property type="molecule type" value="Genomic_DNA"/>
</dbReference>
<dbReference type="NCBIfam" id="TIGR00231">
    <property type="entry name" value="small_GTP"/>
    <property type="match status" value="1"/>
</dbReference>
<dbReference type="SMART" id="SM00173">
    <property type="entry name" value="RAS"/>
    <property type="match status" value="1"/>
</dbReference>
<dbReference type="PRINTS" id="PR00449">
    <property type="entry name" value="RASTRNSFRMNG"/>
</dbReference>
<dbReference type="Proteomes" id="UP000678499">
    <property type="component" value="Unassembled WGS sequence"/>
</dbReference>
<dbReference type="GO" id="GO:0016020">
    <property type="term" value="C:membrane"/>
    <property type="evidence" value="ECO:0007669"/>
    <property type="project" value="UniProtKB-SubCell"/>
</dbReference>
<dbReference type="PANTHER" id="PTHR47981">
    <property type="entry name" value="RAB FAMILY"/>
    <property type="match status" value="1"/>
</dbReference>
<dbReference type="GO" id="GO:0005770">
    <property type="term" value="C:late endosome"/>
    <property type="evidence" value="ECO:0007669"/>
    <property type="project" value="TreeGrafter"/>
</dbReference>
<gene>
    <name evidence="7" type="ORF">NMOB1V02_LOCUS6308</name>
</gene>
<dbReference type="SMART" id="SM00174">
    <property type="entry name" value="RHO"/>
    <property type="match status" value="1"/>
</dbReference>
<evidence type="ECO:0000256" key="1">
    <source>
        <dbReference type="ARBA" id="ARBA00006270"/>
    </source>
</evidence>
<evidence type="ECO:0000256" key="5">
    <source>
        <dbReference type="ARBA" id="ARBA00023289"/>
    </source>
</evidence>
<dbReference type="GO" id="GO:0005764">
    <property type="term" value="C:lysosome"/>
    <property type="evidence" value="ECO:0007669"/>
    <property type="project" value="TreeGrafter"/>
</dbReference>
<dbReference type="GO" id="GO:0090385">
    <property type="term" value="P:phagosome-lysosome fusion"/>
    <property type="evidence" value="ECO:0007669"/>
    <property type="project" value="TreeGrafter"/>
</dbReference>
<name>A0A7R9BQ40_9CRUS</name>
<dbReference type="GO" id="GO:0045335">
    <property type="term" value="C:phagocytic vesicle"/>
    <property type="evidence" value="ECO:0007669"/>
    <property type="project" value="TreeGrafter"/>
</dbReference>
<sequence>MTSVFQNTGQSTPKPPRELLFKVLVVGEFGVGKTAIIRRYCEGAFSFNYKVTIGVDFALKTLEWDENTKINLQLWDIAGHERFGSMTRVYYKYAMAAVIVFDLSRPVTFFSVPKWYDDLISKVELPDQRPLPVILLANKCDLPVADDFNMDSVTDFVASHRLVGCFATSAKDDVNIDAAVEKLVDHILVSRRSSIPNTASNGVLLGEEASERARPEAAVGRCCR</sequence>
<dbReference type="GO" id="GO:0005802">
    <property type="term" value="C:trans-Golgi network"/>
    <property type="evidence" value="ECO:0007669"/>
    <property type="project" value="UniProtKB-UniRule"/>
</dbReference>
<evidence type="ECO:0000313" key="8">
    <source>
        <dbReference type="Proteomes" id="UP000678499"/>
    </source>
</evidence>
<dbReference type="SUPFAM" id="SSF52540">
    <property type="entry name" value="P-loop containing nucleoside triphosphate hydrolases"/>
    <property type="match status" value="1"/>
</dbReference>
<organism evidence="7">
    <name type="scientific">Notodromas monacha</name>
    <dbReference type="NCBI Taxonomy" id="399045"/>
    <lineage>
        <taxon>Eukaryota</taxon>
        <taxon>Metazoa</taxon>
        <taxon>Ecdysozoa</taxon>
        <taxon>Arthropoda</taxon>
        <taxon>Crustacea</taxon>
        <taxon>Oligostraca</taxon>
        <taxon>Ostracoda</taxon>
        <taxon>Podocopa</taxon>
        <taxon>Podocopida</taxon>
        <taxon>Cypridocopina</taxon>
        <taxon>Cypridoidea</taxon>
        <taxon>Cyprididae</taxon>
        <taxon>Notodromas</taxon>
    </lineage>
</organism>
<dbReference type="AlphaFoldDB" id="A0A7R9BQ40"/>
<evidence type="ECO:0000256" key="2">
    <source>
        <dbReference type="ARBA" id="ARBA00022741"/>
    </source>
</evidence>
<evidence type="ECO:0000256" key="6">
    <source>
        <dbReference type="RuleBase" id="RU367128"/>
    </source>
</evidence>